<keyword evidence="1" id="KW-0472">Membrane</keyword>
<sequence length="83" mass="8689">MPPEPNTVTLAGVAHNNPHYDPGWSGFFLALLGIAGCLIAFTGVAVTIALLRVDGRKTWGNYVIGPVILVIGLATTTVGFQLL</sequence>
<keyword evidence="1" id="KW-1133">Transmembrane helix</keyword>
<gene>
    <name evidence="2" type="ORF">Scani_70740</name>
</gene>
<reference evidence="2 3" key="1">
    <citation type="submission" date="2019-12" db="EMBL/GenBank/DDBJ databases">
        <title>Whole genome shotgun sequence of Streptomyces caniferus NBRC 15389.</title>
        <authorList>
            <person name="Ichikawa N."/>
            <person name="Kimura A."/>
            <person name="Kitahashi Y."/>
            <person name="Komaki H."/>
            <person name="Tamura T."/>
        </authorList>
    </citation>
    <scope>NUCLEOTIDE SEQUENCE [LARGE SCALE GENOMIC DNA]</scope>
    <source>
        <strain evidence="2 3">NBRC 15389</strain>
    </source>
</reference>
<name>A0A640SKZ0_9ACTN</name>
<dbReference type="Proteomes" id="UP000435837">
    <property type="component" value="Unassembled WGS sequence"/>
</dbReference>
<keyword evidence="1" id="KW-0812">Transmembrane</keyword>
<accession>A0A640SKZ0</accession>
<evidence type="ECO:0000313" key="3">
    <source>
        <dbReference type="Proteomes" id="UP000435837"/>
    </source>
</evidence>
<dbReference type="EMBL" id="BLIN01000005">
    <property type="protein sequence ID" value="GFE10806.1"/>
    <property type="molecule type" value="Genomic_DNA"/>
</dbReference>
<feature type="transmembrane region" description="Helical" evidence="1">
    <location>
        <begin position="63"/>
        <end position="82"/>
    </location>
</feature>
<evidence type="ECO:0000256" key="1">
    <source>
        <dbReference type="SAM" id="Phobius"/>
    </source>
</evidence>
<protein>
    <submittedName>
        <fullName evidence="2">Uncharacterized protein</fullName>
    </submittedName>
</protein>
<feature type="transmembrane region" description="Helical" evidence="1">
    <location>
        <begin position="27"/>
        <end position="51"/>
    </location>
</feature>
<evidence type="ECO:0000313" key="2">
    <source>
        <dbReference type="EMBL" id="GFE10806.1"/>
    </source>
</evidence>
<dbReference type="AlphaFoldDB" id="A0A640SKZ0"/>
<comment type="caution">
    <text evidence="2">The sequence shown here is derived from an EMBL/GenBank/DDBJ whole genome shotgun (WGS) entry which is preliminary data.</text>
</comment>
<organism evidence="2 3">
    <name type="scientific">Streptomyces caniferus</name>
    <dbReference type="NCBI Taxonomy" id="285557"/>
    <lineage>
        <taxon>Bacteria</taxon>
        <taxon>Bacillati</taxon>
        <taxon>Actinomycetota</taxon>
        <taxon>Actinomycetes</taxon>
        <taxon>Kitasatosporales</taxon>
        <taxon>Streptomycetaceae</taxon>
        <taxon>Streptomyces</taxon>
    </lineage>
</organism>
<proteinExistence type="predicted"/>